<evidence type="ECO:0000313" key="2">
    <source>
        <dbReference type="EMBL" id="OBH56382.1"/>
    </source>
</evidence>
<reference evidence="4 5" key="1">
    <citation type="submission" date="2016-06" db="EMBL/GenBank/DDBJ databases">
        <authorList>
            <person name="Kjaerup R.B."/>
            <person name="Dalgaard T.S."/>
            <person name="Juul-Madsen H.R."/>
        </authorList>
    </citation>
    <scope>NUCLEOTIDE SEQUENCE [LARGE SCALE GENOMIC DNA]</scope>
    <source>
        <strain evidence="3 4">E1334</strain>
        <strain evidence="2 5">E2464</strain>
    </source>
</reference>
<gene>
    <name evidence="2" type="ORF">A5685_08325</name>
    <name evidence="3" type="ORF">A5708_23755</name>
</gene>
<proteinExistence type="predicted"/>
<dbReference type="Proteomes" id="UP000091846">
    <property type="component" value="Unassembled WGS sequence"/>
</dbReference>
<evidence type="ECO:0000313" key="3">
    <source>
        <dbReference type="EMBL" id="OBI41691.1"/>
    </source>
</evidence>
<name>A0A1A2RXX2_9MYCO</name>
<accession>A0A1A2RXX2</accession>
<evidence type="ECO:0000313" key="5">
    <source>
        <dbReference type="Proteomes" id="UP000093861"/>
    </source>
</evidence>
<dbReference type="OrthoDB" id="4736906at2"/>
<evidence type="ECO:0000259" key="1">
    <source>
        <dbReference type="Pfam" id="PF05305"/>
    </source>
</evidence>
<sequence length="123" mass="13157">MLGGSRSWAASVVVLAAVLTALSGTTGIASARADYQSFVHKLHDAGIYTPRGDNEVKEWGAEVCALRDRGKSPRQWLEQGVYGSQSHPPYGLTKEQANFIVDTAVSDLCDDREGPPPYLPAPG</sequence>
<dbReference type="EMBL" id="LZJS01000128">
    <property type="protein sequence ID" value="OBH56382.1"/>
    <property type="molecule type" value="Genomic_DNA"/>
</dbReference>
<dbReference type="InterPro" id="IPR007969">
    <property type="entry name" value="DUF732"/>
</dbReference>
<evidence type="ECO:0000313" key="4">
    <source>
        <dbReference type="Proteomes" id="UP000091846"/>
    </source>
</evidence>
<dbReference type="EMBL" id="LZKI01000080">
    <property type="protein sequence ID" value="OBI41691.1"/>
    <property type="molecule type" value="Genomic_DNA"/>
</dbReference>
<comment type="caution">
    <text evidence="2">The sequence shown here is derived from an EMBL/GenBank/DDBJ whole genome shotgun (WGS) entry which is preliminary data.</text>
</comment>
<dbReference type="Proteomes" id="UP000093861">
    <property type="component" value="Unassembled WGS sequence"/>
</dbReference>
<protein>
    <recommendedName>
        <fullName evidence="1">DUF732 domain-containing protein</fullName>
    </recommendedName>
</protein>
<organism evidence="2 5">
    <name type="scientific">Mycobacterium colombiense</name>
    <dbReference type="NCBI Taxonomy" id="339268"/>
    <lineage>
        <taxon>Bacteria</taxon>
        <taxon>Bacillati</taxon>
        <taxon>Actinomycetota</taxon>
        <taxon>Actinomycetes</taxon>
        <taxon>Mycobacteriales</taxon>
        <taxon>Mycobacteriaceae</taxon>
        <taxon>Mycobacterium</taxon>
        <taxon>Mycobacterium avium complex (MAC)</taxon>
    </lineage>
</organism>
<dbReference type="AlphaFoldDB" id="A0A1A2RXX2"/>
<feature type="domain" description="DUF732" evidence="1">
    <location>
        <begin position="36"/>
        <end position="110"/>
    </location>
</feature>
<dbReference type="Pfam" id="PF05305">
    <property type="entry name" value="DUF732"/>
    <property type="match status" value="1"/>
</dbReference>